<dbReference type="AlphaFoldDB" id="A0A5C4RYR8"/>
<reference evidence="1 2" key="1">
    <citation type="submission" date="2019-03" db="EMBL/GenBank/DDBJ databases">
        <title>Arenimonas daejeonensis sp. nov., isolated from compost.</title>
        <authorList>
            <person name="Jeon C.O."/>
        </authorList>
    </citation>
    <scope>NUCLEOTIDE SEQUENCE [LARGE SCALE GENOMIC DNA]</scope>
    <source>
        <strain evidence="1 2">R29</strain>
    </source>
</reference>
<evidence type="ECO:0000313" key="2">
    <source>
        <dbReference type="Proteomes" id="UP000305760"/>
    </source>
</evidence>
<dbReference type="Gene3D" id="2.60.40.420">
    <property type="entry name" value="Cupredoxins - blue copper proteins"/>
    <property type="match status" value="1"/>
</dbReference>
<dbReference type="SUPFAM" id="SSF49464">
    <property type="entry name" value="Carboxypeptidase regulatory domain-like"/>
    <property type="match status" value="1"/>
</dbReference>
<accession>A0A5C4RYR8</accession>
<proteinExistence type="predicted"/>
<name>A0A5C4RYR8_9GAMM</name>
<evidence type="ECO:0000313" key="1">
    <source>
        <dbReference type="EMBL" id="TNJ35801.1"/>
    </source>
</evidence>
<dbReference type="InterPro" id="IPR034242">
    <property type="entry name" value="MauL"/>
</dbReference>
<dbReference type="CDD" id="cd04221">
    <property type="entry name" value="MauL"/>
    <property type="match status" value="1"/>
</dbReference>
<dbReference type="OrthoDB" id="9772097at2"/>
<protein>
    <submittedName>
        <fullName evidence="1">Methylamine utilization protein</fullName>
    </submittedName>
</protein>
<dbReference type="InterPro" id="IPR008969">
    <property type="entry name" value="CarboxyPept-like_regulatory"/>
</dbReference>
<dbReference type="Proteomes" id="UP000305760">
    <property type="component" value="Unassembled WGS sequence"/>
</dbReference>
<dbReference type="EMBL" id="SMDR01000001">
    <property type="protein sequence ID" value="TNJ35801.1"/>
    <property type="molecule type" value="Genomic_DNA"/>
</dbReference>
<dbReference type="InterPro" id="IPR008972">
    <property type="entry name" value="Cupredoxin"/>
</dbReference>
<sequence length="187" mass="20149">MAPIADAVASLHADARPAAPGTRAVMDQRDTTFVPGVLPVQAGTAVSFPNSDRVQHQVYSFSAAKPFELPLYAGTPLEPVRFDTPGVVVVGCNIHDWMIGHIVVLDTPHFGKTDAQGLVRLQAPPGTYRLQVWHARLAAPFERTVSLAEGAAGQAVTLALGPPPPERRGNERLRALQEKLRSLKREP</sequence>
<comment type="caution">
    <text evidence="1">The sequence shown here is derived from an EMBL/GenBank/DDBJ whole genome shotgun (WGS) entry which is preliminary data.</text>
</comment>
<gene>
    <name evidence="1" type="ORF">E1B00_00875</name>
</gene>
<keyword evidence="2" id="KW-1185">Reference proteome</keyword>
<organism evidence="1 2">
    <name type="scientific">Arenimonas terrae</name>
    <dbReference type="NCBI Taxonomy" id="2546226"/>
    <lineage>
        <taxon>Bacteria</taxon>
        <taxon>Pseudomonadati</taxon>
        <taxon>Pseudomonadota</taxon>
        <taxon>Gammaproteobacteria</taxon>
        <taxon>Lysobacterales</taxon>
        <taxon>Lysobacteraceae</taxon>
        <taxon>Arenimonas</taxon>
    </lineage>
</organism>
<dbReference type="SUPFAM" id="SSF49503">
    <property type="entry name" value="Cupredoxins"/>
    <property type="match status" value="1"/>
</dbReference>